<accession>A0A9P4NBC1</accession>
<dbReference type="Proteomes" id="UP000800093">
    <property type="component" value="Unassembled WGS sequence"/>
</dbReference>
<reference evidence="2" key="1">
    <citation type="journal article" date="2020" name="Stud. Mycol.">
        <title>101 Dothideomycetes genomes: A test case for predicting lifestyles and emergence of pathogens.</title>
        <authorList>
            <person name="Haridas S."/>
            <person name="Albert R."/>
            <person name="Binder M."/>
            <person name="Bloem J."/>
            <person name="LaButti K."/>
            <person name="Salamov A."/>
            <person name="Andreopoulos B."/>
            <person name="Baker S."/>
            <person name="Barry K."/>
            <person name="Bills G."/>
            <person name="Bluhm B."/>
            <person name="Cannon C."/>
            <person name="Castanera R."/>
            <person name="Culley D."/>
            <person name="Daum C."/>
            <person name="Ezra D."/>
            <person name="Gonzalez J."/>
            <person name="Henrissat B."/>
            <person name="Kuo A."/>
            <person name="Liang C."/>
            <person name="Lipzen A."/>
            <person name="Lutzoni F."/>
            <person name="Magnuson J."/>
            <person name="Mondo S."/>
            <person name="Nolan M."/>
            <person name="Ohm R."/>
            <person name="Pangilinan J."/>
            <person name="Park H.-J."/>
            <person name="Ramirez L."/>
            <person name="Alfaro M."/>
            <person name="Sun H."/>
            <person name="Tritt A."/>
            <person name="Yoshinaga Y."/>
            <person name="Zwiers L.-H."/>
            <person name="Turgeon B."/>
            <person name="Goodwin S."/>
            <person name="Spatafora J."/>
            <person name="Crous P."/>
            <person name="Grigoriev I."/>
        </authorList>
    </citation>
    <scope>NUCLEOTIDE SEQUENCE [LARGE SCALE GENOMIC DNA]</scope>
    <source>
        <strain evidence="2">CBS 304.66</strain>
    </source>
</reference>
<evidence type="ECO:0000313" key="2">
    <source>
        <dbReference type="Proteomes" id="UP000800093"/>
    </source>
</evidence>
<sequence length="122" mass="13624">MRPIPIVMLARKELVSCALDNITRCKKSNAESYSNRVELCIICKQIACGRRCSLLRAFVESSPFVLAFVLQLFTRVYSASPVIISVISLVLFPARELRITFWIISSTASQSLVSIGNRSVLK</sequence>
<keyword evidence="2" id="KW-1185">Reference proteome</keyword>
<proteinExistence type="predicted"/>
<gene>
    <name evidence="1" type="ORF">CC78DRAFT_243296</name>
</gene>
<organism evidence="1 2">
    <name type="scientific">Lojkania enalia</name>
    <dbReference type="NCBI Taxonomy" id="147567"/>
    <lineage>
        <taxon>Eukaryota</taxon>
        <taxon>Fungi</taxon>
        <taxon>Dikarya</taxon>
        <taxon>Ascomycota</taxon>
        <taxon>Pezizomycotina</taxon>
        <taxon>Dothideomycetes</taxon>
        <taxon>Pleosporomycetidae</taxon>
        <taxon>Pleosporales</taxon>
        <taxon>Pleosporales incertae sedis</taxon>
        <taxon>Lojkania</taxon>
    </lineage>
</organism>
<name>A0A9P4NBC1_9PLEO</name>
<evidence type="ECO:0000313" key="1">
    <source>
        <dbReference type="EMBL" id="KAF2269910.1"/>
    </source>
</evidence>
<dbReference type="EMBL" id="ML986581">
    <property type="protein sequence ID" value="KAF2269910.1"/>
    <property type="molecule type" value="Genomic_DNA"/>
</dbReference>
<protein>
    <submittedName>
        <fullName evidence="1">Uncharacterized protein</fullName>
    </submittedName>
</protein>
<dbReference type="AlphaFoldDB" id="A0A9P4NBC1"/>
<comment type="caution">
    <text evidence="1">The sequence shown here is derived from an EMBL/GenBank/DDBJ whole genome shotgun (WGS) entry which is preliminary data.</text>
</comment>